<keyword evidence="3" id="KW-0812">Transmembrane</keyword>
<comment type="similarity">
    <text evidence="1">Belongs to the multi antimicrobial extrusion (MATE) (TC 2.A.66.1) family.</text>
</comment>
<proteinExistence type="inferred from homology"/>
<accession>A0AAW0PKW6</accession>
<name>A0AAW0PKW6_9GOBI</name>
<evidence type="ECO:0000256" key="1">
    <source>
        <dbReference type="ARBA" id="ARBA00010199"/>
    </source>
</evidence>
<dbReference type="InterPro" id="IPR002528">
    <property type="entry name" value="MATE_fam"/>
</dbReference>
<dbReference type="GO" id="GO:0015297">
    <property type="term" value="F:antiporter activity"/>
    <property type="evidence" value="ECO:0007669"/>
    <property type="project" value="InterPro"/>
</dbReference>
<protein>
    <submittedName>
        <fullName evidence="4">Uncharacterized protein</fullName>
    </submittedName>
</protein>
<dbReference type="PANTHER" id="PTHR11206">
    <property type="entry name" value="MULTIDRUG RESISTANCE PROTEIN"/>
    <property type="match status" value="1"/>
</dbReference>
<feature type="transmembrane region" description="Helical" evidence="3">
    <location>
        <begin position="145"/>
        <end position="162"/>
    </location>
</feature>
<dbReference type="EMBL" id="JBBPFD010000005">
    <property type="protein sequence ID" value="KAK7926157.1"/>
    <property type="molecule type" value="Genomic_DNA"/>
</dbReference>
<dbReference type="GO" id="GO:0016020">
    <property type="term" value="C:membrane"/>
    <property type="evidence" value="ECO:0007669"/>
    <property type="project" value="InterPro"/>
</dbReference>
<organism evidence="4 5">
    <name type="scientific">Mugilogobius chulae</name>
    <name type="common">yellowstripe goby</name>
    <dbReference type="NCBI Taxonomy" id="88201"/>
    <lineage>
        <taxon>Eukaryota</taxon>
        <taxon>Metazoa</taxon>
        <taxon>Chordata</taxon>
        <taxon>Craniata</taxon>
        <taxon>Vertebrata</taxon>
        <taxon>Euteleostomi</taxon>
        <taxon>Actinopterygii</taxon>
        <taxon>Neopterygii</taxon>
        <taxon>Teleostei</taxon>
        <taxon>Neoteleostei</taxon>
        <taxon>Acanthomorphata</taxon>
        <taxon>Gobiaria</taxon>
        <taxon>Gobiiformes</taxon>
        <taxon>Gobioidei</taxon>
        <taxon>Gobiidae</taxon>
        <taxon>Gobionellinae</taxon>
        <taxon>Mugilogobius</taxon>
    </lineage>
</organism>
<reference evidence="5" key="1">
    <citation type="submission" date="2024-04" db="EMBL/GenBank/DDBJ databases">
        <title>Salinicola lusitanus LLJ914,a marine bacterium isolated from the Okinawa Trough.</title>
        <authorList>
            <person name="Li J."/>
        </authorList>
    </citation>
    <scope>NUCLEOTIDE SEQUENCE [LARGE SCALE GENOMIC DNA]</scope>
</reference>
<sequence length="310" mass="33682">MVCFEWWIWEIGGFLAGVLGEVDLAAQHILVELGAITYMFPLGIHAAACVRVGNALGAGNINQAILTCKVTLVLSGFVAVLMGIALTASKSTVAFIFTTDKTIVDIVSNGLTIYIFVQFFDALLCVCSGILIGAGMQKIAAVSNLVGYYIVGLPVGVALMFFTELRIIGLWVGLFVCVLLEVVFFLVLIFKLNWKKVTQKALRRAGKKVLVTCNRPTSTVLTEATVPDLSDEPMVENATKTTGYCPVNTQDQEGKSFNDIDNSTDSKIPPDSKSEAALHCFLHIIPTSRPSYAHTIQLYPKLDQLDYSFA</sequence>
<dbReference type="GO" id="GO:0042910">
    <property type="term" value="F:xenobiotic transmembrane transporter activity"/>
    <property type="evidence" value="ECO:0007669"/>
    <property type="project" value="InterPro"/>
</dbReference>
<comment type="caution">
    <text evidence="4">The sequence shown here is derived from an EMBL/GenBank/DDBJ whole genome shotgun (WGS) entry which is preliminary data.</text>
</comment>
<keyword evidence="5" id="KW-1185">Reference proteome</keyword>
<dbReference type="Proteomes" id="UP001460270">
    <property type="component" value="Unassembled WGS sequence"/>
</dbReference>
<evidence type="ECO:0000256" key="3">
    <source>
        <dbReference type="SAM" id="Phobius"/>
    </source>
</evidence>
<dbReference type="AlphaFoldDB" id="A0AAW0PKW6"/>
<gene>
    <name evidence="4" type="ORF">WMY93_008467</name>
</gene>
<feature type="region of interest" description="Disordered" evidence="2">
    <location>
        <begin position="248"/>
        <end position="270"/>
    </location>
</feature>
<evidence type="ECO:0000256" key="2">
    <source>
        <dbReference type="SAM" id="MobiDB-lite"/>
    </source>
</evidence>
<keyword evidence="3" id="KW-1133">Transmembrane helix</keyword>
<feature type="transmembrane region" description="Helical" evidence="3">
    <location>
        <begin position="72"/>
        <end position="99"/>
    </location>
</feature>
<dbReference type="Pfam" id="PF01554">
    <property type="entry name" value="MatE"/>
    <property type="match status" value="1"/>
</dbReference>
<evidence type="ECO:0000313" key="4">
    <source>
        <dbReference type="EMBL" id="KAK7926157.1"/>
    </source>
</evidence>
<feature type="transmembrane region" description="Helical" evidence="3">
    <location>
        <begin position="168"/>
        <end position="190"/>
    </location>
</feature>
<keyword evidence="3" id="KW-0472">Membrane</keyword>
<feature type="transmembrane region" description="Helical" evidence="3">
    <location>
        <begin position="111"/>
        <end position="133"/>
    </location>
</feature>
<evidence type="ECO:0000313" key="5">
    <source>
        <dbReference type="Proteomes" id="UP001460270"/>
    </source>
</evidence>